<dbReference type="InterPro" id="IPR036390">
    <property type="entry name" value="WH_DNA-bd_sf"/>
</dbReference>
<dbReference type="InterPro" id="IPR036388">
    <property type="entry name" value="WH-like_DNA-bd_sf"/>
</dbReference>
<dbReference type="Gene3D" id="1.10.10.10">
    <property type="entry name" value="Winged helix-like DNA-binding domain superfamily/Winged helix DNA-binding domain"/>
    <property type="match status" value="1"/>
</dbReference>
<dbReference type="KEGG" id="orb:IPMB12_06980"/>
<feature type="domain" description="Uncharacterised" evidence="2">
    <location>
        <begin position="25"/>
        <end position="337"/>
    </location>
</feature>
<sequence length="609" mass="68677">MFSYFKRSKTEPETVITEEPVIPAGYLRPEKAQVLLATPRRKKLLEFIWQRTAVSRAIFNKLYLLPIERYTSLVQQFPASESHHHSYLGGMLDHGLEVIAYALKLRQSYLLPIGSSTEEQAAQSEVWTAAIAYSALLHDIGKIAVDIEVETIDQKTWHPWYGELTVPYRFMYRKDREYRLHGAASGLLYNTILDEHILDWLNHYPELWKQLLYLLSGQHEYSGVLGEIVTKADQASVAQELGGDPAKAMSAPKHSLQRKLLDGLRYIIKEQLKLNQATASDGWLTDDALWLVSKTVSDKLRAHLLSQGVSGIPENNTAIFDVLQEHAIIQPTASDKAIWNATIKSDTGWSNHFTFLKVVPGLIWQNTADKPESYLGQVVVADSNESTEQSNIAPNNQSKEPVLNQFAPQVGESMATGLDSLLDLFEPNANNSRSSEPALTEITAPPPTLVSVPEASQVQFIPKPPVQPPQNIIEGTPGGEHFLIWLKDAILSHKLIINDSKASIHTVADTVFMVTPSIFMRYANEYPLVNEMAKKAELVNWRWMQKQFEALKVHRKNTDGFNIWTCQVSGQRKSNYVHGYLFNDPTILMPDIAYNNPYLSIVKKIELPK</sequence>
<accession>A0A6G9IC81</accession>
<name>A0A6G9IC81_9GAMM</name>
<dbReference type="InParanoid" id="A0A6G9IC81"/>
<evidence type="ECO:0000259" key="2">
    <source>
        <dbReference type="Pfam" id="PF07514"/>
    </source>
</evidence>
<dbReference type="Proteomes" id="UP000501168">
    <property type="component" value="Chromosome"/>
</dbReference>
<dbReference type="EMBL" id="CP050253">
    <property type="protein sequence ID" value="QIQ21447.1"/>
    <property type="molecule type" value="Genomic_DNA"/>
</dbReference>
<dbReference type="GO" id="GO:0003677">
    <property type="term" value="F:DNA binding"/>
    <property type="evidence" value="ECO:0007669"/>
    <property type="project" value="UniProtKB-KW"/>
</dbReference>
<dbReference type="AlphaFoldDB" id="A0A6G9IC81"/>
<proteinExistence type="predicted"/>
<evidence type="ECO:0000256" key="1">
    <source>
        <dbReference type="SAM" id="MobiDB-lite"/>
    </source>
</evidence>
<dbReference type="NCBIfam" id="TIGR03760">
    <property type="entry name" value="ICE_TraI_Pfluor"/>
    <property type="match status" value="1"/>
</dbReference>
<evidence type="ECO:0000259" key="3">
    <source>
        <dbReference type="Pfam" id="PF07515"/>
    </source>
</evidence>
<dbReference type="SUPFAM" id="SSF46785">
    <property type="entry name" value="Winged helix' DNA-binding domain"/>
    <property type="match status" value="1"/>
</dbReference>
<reference evidence="4 5" key="1">
    <citation type="submission" date="2020-03" db="EMBL/GenBank/DDBJ databases">
        <title>Complete genome sequence of Orbus sp. IPMB12 (BCRC 80908).</title>
        <authorList>
            <person name="Lo W.-S."/>
            <person name="Chang T.-H."/>
            <person name="Kuo C.-H."/>
        </authorList>
    </citation>
    <scope>NUCLEOTIDE SEQUENCE [LARGE SCALE GENOMIC DNA]</scope>
    <source>
        <strain evidence="4 5">IPMB12</strain>
    </source>
</reference>
<feature type="region of interest" description="Disordered" evidence="1">
    <location>
        <begin position="426"/>
        <end position="446"/>
    </location>
</feature>
<dbReference type="InterPro" id="IPR011119">
    <property type="entry name" value="Unchr_helicase_relaxase_TraI"/>
</dbReference>
<dbReference type="Gene3D" id="1.10.3210.40">
    <property type="match status" value="1"/>
</dbReference>
<protein>
    <submittedName>
        <fullName evidence="4">DNA-binding domain-containing protein</fullName>
    </submittedName>
</protein>
<evidence type="ECO:0000313" key="5">
    <source>
        <dbReference type="Proteomes" id="UP000501168"/>
    </source>
</evidence>
<dbReference type="Gene3D" id="2.40.10.200">
    <property type="entry name" value="STY4665 C-terminal domain-like"/>
    <property type="match status" value="1"/>
</dbReference>
<dbReference type="Pfam" id="PF07515">
    <property type="entry name" value="TraI_2_C"/>
    <property type="match status" value="1"/>
</dbReference>
<evidence type="ECO:0000313" key="4">
    <source>
        <dbReference type="EMBL" id="QIQ21447.1"/>
    </source>
</evidence>
<dbReference type="Pfam" id="PF07514">
    <property type="entry name" value="TraI_2"/>
    <property type="match status" value="1"/>
</dbReference>
<dbReference type="InterPro" id="IPR011093">
    <property type="entry name" value="TraI_2_C"/>
</dbReference>
<dbReference type="InterPro" id="IPR022391">
    <property type="entry name" value="ICE_relaxase_PFGI-1"/>
</dbReference>
<feature type="compositionally biased region" description="Polar residues" evidence="1">
    <location>
        <begin position="428"/>
        <end position="437"/>
    </location>
</feature>
<dbReference type="SUPFAM" id="SSF109604">
    <property type="entry name" value="HD-domain/PDEase-like"/>
    <property type="match status" value="1"/>
</dbReference>
<gene>
    <name evidence="4" type="ORF">IPMB12_06980</name>
</gene>
<keyword evidence="4" id="KW-0238">DNA-binding</keyword>
<keyword evidence="5" id="KW-1185">Reference proteome</keyword>
<dbReference type="NCBIfam" id="NF041494">
    <property type="entry name" value="MobH"/>
    <property type="match status" value="1"/>
</dbReference>
<feature type="domain" description="Putative conjugal transfer nickase/helicase TraI C-terminal" evidence="3">
    <location>
        <begin position="479"/>
        <end position="600"/>
    </location>
</feature>
<dbReference type="RefSeq" id="WP_166916270.1">
    <property type="nucleotide sequence ID" value="NZ_CP050253.1"/>
</dbReference>
<organism evidence="4 5">
    <name type="scientific">Zophobihabitans entericus</name>
    <dbReference type="NCBI Taxonomy" id="1635327"/>
    <lineage>
        <taxon>Bacteria</taxon>
        <taxon>Pseudomonadati</taxon>
        <taxon>Pseudomonadota</taxon>
        <taxon>Gammaproteobacteria</taxon>
        <taxon>Orbales</taxon>
        <taxon>Orbaceae</taxon>
        <taxon>Zophobihabitans</taxon>
    </lineage>
</organism>